<dbReference type="CDD" id="cd02022">
    <property type="entry name" value="DPCK"/>
    <property type="match status" value="1"/>
</dbReference>
<feature type="binding site" evidence="3">
    <location>
        <begin position="30"/>
        <end position="35"/>
    </location>
    <ligand>
        <name>ATP</name>
        <dbReference type="ChEBI" id="CHEBI:30616"/>
    </ligand>
</feature>
<name>A0A366KF07_9BIFI</name>
<dbReference type="PROSITE" id="PS51219">
    <property type="entry name" value="DPCK"/>
    <property type="match status" value="1"/>
</dbReference>
<dbReference type="GO" id="GO:0004140">
    <property type="term" value="F:dephospho-CoA kinase activity"/>
    <property type="evidence" value="ECO:0007669"/>
    <property type="project" value="UniProtKB-UniRule"/>
</dbReference>
<dbReference type="EC" id="2.7.1.24" evidence="3 4"/>
<dbReference type="PANTHER" id="PTHR10695:SF46">
    <property type="entry name" value="BIFUNCTIONAL COENZYME A SYNTHASE-RELATED"/>
    <property type="match status" value="1"/>
</dbReference>
<accession>A0A366KF07</accession>
<evidence type="ECO:0000313" key="6">
    <source>
        <dbReference type="Proteomes" id="UP000252345"/>
    </source>
</evidence>
<keyword evidence="3" id="KW-0173">Coenzyme A biosynthesis</keyword>
<dbReference type="NCBIfam" id="TIGR00152">
    <property type="entry name" value="dephospho-CoA kinase"/>
    <property type="match status" value="1"/>
</dbReference>
<reference evidence="5 6" key="1">
    <citation type="submission" date="2017-10" db="EMBL/GenBank/DDBJ databases">
        <title>Bifidobacterium xylocopum sp. nov. and Bifidobacterium aemilianum sp. nov., from the carpenter bee (Xylocopa violacea) digestive tract.</title>
        <authorList>
            <person name="Alberoni D."/>
            <person name="Baffoni L."/>
            <person name="Di Gioia D."/>
            <person name="Gaggia F."/>
            <person name="Biavati B."/>
        </authorList>
    </citation>
    <scope>NUCLEOTIDE SEQUENCE [LARGE SCALE GENOMIC DNA]</scope>
    <source>
        <strain evidence="5 6">XV2</strain>
    </source>
</reference>
<dbReference type="InterPro" id="IPR027417">
    <property type="entry name" value="P-loop_NTPase"/>
</dbReference>
<dbReference type="PANTHER" id="PTHR10695">
    <property type="entry name" value="DEPHOSPHO-COA KINASE-RELATED"/>
    <property type="match status" value="1"/>
</dbReference>
<keyword evidence="6" id="KW-1185">Reference proteome</keyword>
<dbReference type="Gene3D" id="3.40.50.300">
    <property type="entry name" value="P-loop containing nucleotide triphosphate hydrolases"/>
    <property type="match status" value="1"/>
</dbReference>
<keyword evidence="3" id="KW-0808">Transferase</keyword>
<dbReference type="Pfam" id="PF01121">
    <property type="entry name" value="CoaE"/>
    <property type="match status" value="1"/>
</dbReference>
<dbReference type="UniPathway" id="UPA00241">
    <property type="reaction ID" value="UER00356"/>
</dbReference>
<comment type="pathway">
    <text evidence="3">Cofactor biosynthesis; coenzyme A biosynthesis; CoA from (R)-pantothenate: step 5/5.</text>
</comment>
<evidence type="ECO:0000256" key="3">
    <source>
        <dbReference type="HAMAP-Rule" id="MF_00376"/>
    </source>
</evidence>
<evidence type="ECO:0000256" key="4">
    <source>
        <dbReference type="NCBIfam" id="TIGR00152"/>
    </source>
</evidence>
<keyword evidence="3 5" id="KW-0418">Kinase</keyword>
<gene>
    <name evidence="3" type="primary">coaE</name>
    <name evidence="5" type="ORF">CRD59_01080</name>
</gene>
<evidence type="ECO:0000256" key="2">
    <source>
        <dbReference type="ARBA" id="ARBA00022840"/>
    </source>
</evidence>
<comment type="subcellular location">
    <subcellularLocation>
        <location evidence="3">Cytoplasm</location>
    </subcellularLocation>
</comment>
<evidence type="ECO:0000313" key="5">
    <source>
        <dbReference type="EMBL" id="RBQ00150.1"/>
    </source>
</evidence>
<comment type="similarity">
    <text evidence="3">Belongs to the CoaE family.</text>
</comment>
<dbReference type="SUPFAM" id="SSF52540">
    <property type="entry name" value="P-loop containing nucleoside triphosphate hydrolases"/>
    <property type="match status" value="1"/>
</dbReference>
<dbReference type="Proteomes" id="UP000252345">
    <property type="component" value="Unassembled WGS sequence"/>
</dbReference>
<keyword evidence="3" id="KW-0963">Cytoplasm</keyword>
<dbReference type="InterPro" id="IPR001977">
    <property type="entry name" value="Depp_CoAkinase"/>
</dbReference>
<sequence length="227" mass="24776">MGAGPRLVRTVDNADGGFVVLRVGLTGGIAAGKSTVSGHLADLGARIIDYDAIAHRIMEPGGEAVGPVREAFGPRAIRVDGSVDRPWLARLVFSDDRNRRRLNALTHPLIVELACRQDAAWGHQAEVVVHDIPLLADVRGAIPFTFAHVITVEAPAEVRIARMVNERHMTRDQAVARVESQAVAEDRERLADIVIDSSVPIEQMFERLDTIYEDLRRQAAGESDLAL</sequence>
<keyword evidence="1 3" id="KW-0547">Nucleotide-binding</keyword>
<dbReference type="EMBL" id="PDCH01000001">
    <property type="protein sequence ID" value="RBQ00150.1"/>
    <property type="molecule type" value="Genomic_DNA"/>
</dbReference>
<keyword evidence="2 3" id="KW-0067">ATP-binding</keyword>
<organism evidence="5 6">
    <name type="scientific">Bifidobacterium xylocopae</name>
    <dbReference type="NCBI Taxonomy" id="2493119"/>
    <lineage>
        <taxon>Bacteria</taxon>
        <taxon>Bacillati</taxon>
        <taxon>Actinomycetota</taxon>
        <taxon>Actinomycetes</taxon>
        <taxon>Bifidobacteriales</taxon>
        <taxon>Bifidobacteriaceae</taxon>
        <taxon>Bifidobacterium</taxon>
    </lineage>
</organism>
<dbReference type="HAMAP" id="MF_00376">
    <property type="entry name" value="Dephospho_CoA_kinase"/>
    <property type="match status" value="1"/>
</dbReference>
<dbReference type="AlphaFoldDB" id="A0A366KF07"/>
<dbReference type="GO" id="GO:0015937">
    <property type="term" value="P:coenzyme A biosynthetic process"/>
    <property type="evidence" value="ECO:0007669"/>
    <property type="project" value="UniProtKB-UniRule"/>
</dbReference>
<comment type="catalytic activity">
    <reaction evidence="3">
        <text>3'-dephospho-CoA + ATP = ADP + CoA + H(+)</text>
        <dbReference type="Rhea" id="RHEA:18245"/>
        <dbReference type="ChEBI" id="CHEBI:15378"/>
        <dbReference type="ChEBI" id="CHEBI:30616"/>
        <dbReference type="ChEBI" id="CHEBI:57287"/>
        <dbReference type="ChEBI" id="CHEBI:57328"/>
        <dbReference type="ChEBI" id="CHEBI:456216"/>
        <dbReference type="EC" id="2.7.1.24"/>
    </reaction>
</comment>
<dbReference type="GO" id="GO:0005737">
    <property type="term" value="C:cytoplasm"/>
    <property type="evidence" value="ECO:0007669"/>
    <property type="project" value="UniProtKB-SubCell"/>
</dbReference>
<comment type="function">
    <text evidence="3">Catalyzes the phosphorylation of the 3'-hydroxyl group of dephosphocoenzyme A to form coenzyme A.</text>
</comment>
<comment type="caution">
    <text evidence="5">The sequence shown here is derived from an EMBL/GenBank/DDBJ whole genome shotgun (WGS) entry which is preliminary data.</text>
</comment>
<dbReference type="OrthoDB" id="9812943at2"/>
<dbReference type="GO" id="GO:0005524">
    <property type="term" value="F:ATP binding"/>
    <property type="evidence" value="ECO:0007669"/>
    <property type="project" value="UniProtKB-UniRule"/>
</dbReference>
<protein>
    <recommendedName>
        <fullName evidence="3 4">Dephospho-CoA kinase</fullName>
        <ecNumber evidence="3 4">2.7.1.24</ecNumber>
    </recommendedName>
    <alternativeName>
        <fullName evidence="3">Dephosphocoenzyme A kinase</fullName>
    </alternativeName>
</protein>
<proteinExistence type="inferred from homology"/>
<evidence type="ECO:0000256" key="1">
    <source>
        <dbReference type="ARBA" id="ARBA00022741"/>
    </source>
</evidence>